<evidence type="ECO:0000256" key="5">
    <source>
        <dbReference type="ARBA" id="ARBA00022989"/>
    </source>
</evidence>
<keyword evidence="6 11" id="KW-0297">G-protein coupled receptor</keyword>
<reference evidence="15 16" key="1">
    <citation type="journal article" date="2024" name="bioRxiv">
        <title>A reference genome for Trichogramma kaykai: A tiny desert-dwelling parasitoid wasp with competing sex-ratio distorters.</title>
        <authorList>
            <person name="Culotta J."/>
            <person name="Lindsey A.R."/>
        </authorList>
    </citation>
    <scope>NUCLEOTIDE SEQUENCE [LARGE SCALE GENOMIC DNA]</scope>
    <source>
        <strain evidence="15 16">KSX58</strain>
    </source>
</reference>
<dbReference type="Pfam" id="PF00001">
    <property type="entry name" value="7tm_1"/>
    <property type="match status" value="1"/>
</dbReference>
<keyword evidence="10 11" id="KW-0807">Transducer</keyword>
<dbReference type="InterPro" id="IPR000276">
    <property type="entry name" value="GPCR_Rhodpsn"/>
</dbReference>
<dbReference type="InterPro" id="IPR017452">
    <property type="entry name" value="GPCR_Rhodpsn_7TM"/>
</dbReference>
<evidence type="ECO:0000313" key="16">
    <source>
        <dbReference type="Proteomes" id="UP001627154"/>
    </source>
</evidence>
<dbReference type="SUPFAM" id="SSF81321">
    <property type="entry name" value="Family A G protein-coupled receptor-like"/>
    <property type="match status" value="1"/>
</dbReference>
<dbReference type="PRINTS" id="PR00237">
    <property type="entry name" value="GPCRRHODOPSN"/>
</dbReference>
<evidence type="ECO:0000256" key="3">
    <source>
        <dbReference type="ARBA" id="ARBA00022475"/>
    </source>
</evidence>
<evidence type="ECO:0000313" key="15">
    <source>
        <dbReference type="EMBL" id="KAL3393245.1"/>
    </source>
</evidence>
<dbReference type="EMBL" id="JBJJXI010000100">
    <property type="protein sequence ID" value="KAL3393245.1"/>
    <property type="molecule type" value="Genomic_DNA"/>
</dbReference>
<sequence length="339" mass="37333">MSATYSRAEVQRDYEIETTTDIVLYRGNGGEFFFNETSEIVPVVGANATEPLAEDEDWAPILRKILLGFVLGLIIIATVVGNILVVLAVFLVKKLRKPCNYLLVSLAVSDLCVAWLVMPLAMMYEIMGSWTFGSRACEVWVSFDVLSCTASILNLCMISVDRYYAISKPLEYGVKRTTRRMTFYTALVWIGAACVSLPPLLVLGNEYKVMKDYGAAQCGVSQNFYYQIYATIGAFYLPLCIMVTTYLRIFILARGIVIAEIRAQTHMDALCYVEVPTTTTSTSSRRAAAHASSGTNDQEDRSAYEKAATTTTTDTEGPSSMQSTAKSSIDGPLDQQPVS</sequence>
<keyword evidence="8" id="KW-1015">Disulfide bond</keyword>
<feature type="compositionally biased region" description="Low complexity" evidence="12">
    <location>
        <begin position="283"/>
        <end position="293"/>
    </location>
</feature>
<evidence type="ECO:0000256" key="2">
    <source>
        <dbReference type="ARBA" id="ARBA00010663"/>
    </source>
</evidence>
<dbReference type="CDD" id="cd15329">
    <property type="entry name" value="7tmA_5-HT7"/>
    <property type="match status" value="1"/>
</dbReference>
<dbReference type="GO" id="GO:0004993">
    <property type="term" value="F:G protein-coupled serotonin receptor activity"/>
    <property type="evidence" value="ECO:0007669"/>
    <property type="project" value="UniProtKB-ARBA"/>
</dbReference>
<evidence type="ECO:0000256" key="13">
    <source>
        <dbReference type="SAM" id="Phobius"/>
    </source>
</evidence>
<evidence type="ECO:0000256" key="11">
    <source>
        <dbReference type="RuleBase" id="RU000688"/>
    </source>
</evidence>
<proteinExistence type="inferred from homology"/>
<protein>
    <recommendedName>
        <fullName evidence="14">G-protein coupled receptors family 1 profile domain-containing protein</fullName>
    </recommendedName>
</protein>
<feature type="region of interest" description="Disordered" evidence="12">
    <location>
        <begin position="283"/>
        <end position="339"/>
    </location>
</feature>
<evidence type="ECO:0000256" key="1">
    <source>
        <dbReference type="ARBA" id="ARBA00004651"/>
    </source>
</evidence>
<comment type="subcellular location">
    <subcellularLocation>
        <location evidence="1">Cell membrane</location>
        <topology evidence="1">Multi-pass membrane protein</topology>
    </subcellularLocation>
</comment>
<evidence type="ECO:0000256" key="8">
    <source>
        <dbReference type="ARBA" id="ARBA00023157"/>
    </source>
</evidence>
<comment type="caution">
    <text evidence="15">The sequence shown here is derived from an EMBL/GenBank/DDBJ whole genome shotgun (WGS) entry which is preliminary data.</text>
</comment>
<feature type="domain" description="G-protein coupled receptors family 1 profile" evidence="14">
    <location>
        <begin position="81"/>
        <end position="250"/>
    </location>
</feature>
<dbReference type="GO" id="GO:0005886">
    <property type="term" value="C:plasma membrane"/>
    <property type="evidence" value="ECO:0007669"/>
    <property type="project" value="UniProtKB-SubCell"/>
</dbReference>
<name>A0ABD2WJZ9_9HYME</name>
<dbReference type="PROSITE" id="PS50262">
    <property type="entry name" value="G_PROTEIN_RECEP_F1_2"/>
    <property type="match status" value="1"/>
</dbReference>
<feature type="transmembrane region" description="Helical" evidence="13">
    <location>
        <begin position="181"/>
        <end position="204"/>
    </location>
</feature>
<gene>
    <name evidence="15" type="ORF">TKK_012481</name>
</gene>
<evidence type="ECO:0000256" key="10">
    <source>
        <dbReference type="ARBA" id="ARBA00023224"/>
    </source>
</evidence>
<keyword evidence="4 11" id="KW-0812">Transmembrane</keyword>
<evidence type="ECO:0000256" key="7">
    <source>
        <dbReference type="ARBA" id="ARBA00023136"/>
    </source>
</evidence>
<dbReference type="AlphaFoldDB" id="A0ABD2WJZ9"/>
<evidence type="ECO:0000256" key="4">
    <source>
        <dbReference type="ARBA" id="ARBA00022692"/>
    </source>
</evidence>
<dbReference type="Gene3D" id="1.20.1070.10">
    <property type="entry name" value="Rhodopsin 7-helix transmembrane proteins"/>
    <property type="match status" value="1"/>
</dbReference>
<keyword evidence="9 11" id="KW-0675">Receptor</keyword>
<accession>A0ABD2WJZ9</accession>
<evidence type="ECO:0000256" key="12">
    <source>
        <dbReference type="SAM" id="MobiDB-lite"/>
    </source>
</evidence>
<feature type="transmembrane region" description="Helical" evidence="13">
    <location>
        <begin position="99"/>
        <end position="120"/>
    </location>
</feature>
<dbReference type="PANTHER" id="PTHR24248">
    <property type="entry name" value="ADRENERGIC RECEPTOR-RELATED G-PROTEIN COUPLED RECEPTOR"/>
    <property type="match status" value="1"/>
</dbReference>
<dbReference type="PRINTS" id="PR00243">
    <property type="entry name" value="MUSCARINICR"/>
</dbReference>
<dbReference type="PROSITE" id="PS00237">
    <property type="entry name" value="G_PROTEIN_RECEP_F1_1"/>
    <property type="match status" value="1"/>
</dbReference>
<dbReference type="Proteomes" id="UP001627154">
    <property type="component" value="Unassembled WGS sequence"/>
</dbReference>
<keyword evidence="16" id="KW-1185">Reference proteome</keyword>
<keyword evidence="3" id="KW-1003">Cell membrane</keyword>
<keyword evidence="7 13" id="KW-0472">Membrane</keyword>
<feature type="transmembrane region" description="Helical" evidence="13">
    <location>
        <begin position="224"/>
        <end position="247"/>
    </location>
</feature>
<feature type="transmembrane region" description="Helical" evidence="13">
    <location>
        <begin position="140"/>
        <end position="160"/>
    </location>
</feature>
<evidence type="ECO:0000259" key="14">
    <source>
        <dbReference type="PROSITE" id="PS50262"/>
    </source>
</evidence>
<feature type="transmembrane region" description="Helical" evidence="13">
    <location>
        <begin position="65"/>
        <end position="92"/>
    </location>
</feature>
<dbReference type="PANTHER" id="PTHR24248:SF199">
    <property type="entry name" value="IP13425P-RELATED"/>
    <property type="match status" value="1"/>
</dbReference>
<organism evidence="15 16">
    <name type="scientific">Trichogramma kaykai</name>
    <dbReference type="NCBI Taxonomy" id="54128"/>
    <lineage>
        <taxon>Eukaryota</taxon>
        <taxon>Metazoa</taxon>
        <taxon>Ecdysozoa</taxon>
        <taxon>Arthropoda</taxon>
        <taxon>Hexapoda</taxon>
        <taxon>Insecta</taxon>
        <taxon>Pterygota</taxon>
        <taxon>Neoptera</taxon>
        <taxon>Endopterygota</taxon>
        <taxon>Hymenoptera</taxon>
        <taxon>Apocrita</taxon>
        <taxon>Proctotrupomorpha</taxon>
        <taxon>Chalcidoidea</taxon>
        <taxon>Trichogrammatidae</taxon>
        <taxon>Trichogramma</taxon>
    </lineage>
</organism>
<feature type="compositionally biased region" description="Polar residues" evidence="12">
    <location>
        <begin position="316"/>
        <end position="327"/>
    </location>
</feature>
<evidence type="ECO:0000256" key="9">
    <source>
        <dbReference type="ARBA" id="ARBA00023170"/>
    </source>
</evidence>
<dbReference type="InterPro" id="IPR000995">
    <property type="entry name" value="Musac_Ach_rcpt"/>
</dbReference>
<keyword evidence="5 13" id="KW-1133">Transmembrane helix</keyword>
<comment type="similarity">
    <text evidence="2 11">Belongs to the G-protein coupled receptor 1 family.</text>
</comment>
<evidence type="ECO:0000256" key="6">
    <source>
        <dbReference type="ARBA" id="ARBA00023040"/>
    </source>
</evidence>